<dbReference type="OrthoDB" id="3473242at2759"/>
<dbReference type="Proteomes" id="UP000297452">
    <property type="component" value="Unassembled WGS sequence"/>
</dbReference>
<organism evidence="2 3">
    <name type="scientific">Botryotinia narcissicola</name>
    <dbReference type="NCBI Taxonomy" id="278944"/>
    <lineage>
        <taxon>Eukaryota</taxon>
        <taxon>Fungi</taxon>
        <taxon>Dikarya</taxon>
        <taxon>Ascomycota</taxon>
        <taxon>Pezizomycotina</taxon>
        <taxon>Leotiomycetes</taxon>
        <taxon>Helotiales</taxon>
        <taxon>Sclerotiniaceae</taxon>
        <taxon>Botryotinia</taxon>
    </lineage>
</organism>
<accession>A0A4Z1J8Z7</accession>
<keyword evidence="1" id="KW-1133">Transmembrane helix</keyword>
<keyword evidence="1" id="KW-0472">Membrane</keyword>
<reference evidence="2 3" key="1">
    <citation type="submission" date="2017-12" db="EMBL/GenBank/DDBJ databases">
        <title>Comparative genomics of Botrytis spp.</title>
        <authorList>
            <person name="Valero-Jimenez C.A."/>
            <person name="Tapia P."/>
            <person name="Veloso J."/>
            <person name="Silva-Moreno E."/>
            <person name="Staats M."/>
            <person name="Valdes J.H."/>
            <person name="Van Kan J.A.L."/>
        </authorList>
    </citation>
    <scope>NUCLEOTIDE SEQUENCE [LARGE SCALE GENOMIC DNA]</scope>
    <source>
        <strain evidence="2 3">MUCL2120</strain>
    </source>
</reference>
<comment type="caution">
    <text evidence="2">The sequence shown here is derived from an EMBL/GenBank/DDBJ whole genome shotgun (WGS) entry which is preliminary data.</text>
</comment>
<keyword evidence="1" id="KW-0812">Transmembrane</keyword>
<proteinExistence type="predicted"/>
<protein>
    <submittedName>
        <fullName evidence="2">Uncharacterized protein</fullName>
    </submittedName>
</protein>
<feature type="transmembrane region" description="Helical" evidence="1">
    <location>
        <begin position="20"/>
        <end position="45"/>
    </location>
</feature>
<gene>
    <name evidence="2" type="ORF">BOTNAR_0033g00400</name>
</gene>
<evidence type="ECO:0000313" key="2">
    <source>
        <dbReference type="EMBL" id="TGO67942.1"/>
    </source>
</evidence>
<dbReference type="EMBL" id="PQXJ01000033">
    <property type="protein sequence ID" value="TGO67942.1"/>
    <property type="molecule type" value="Genomic_DNA"/>
</dbReference>
<evidence type="ECO:0000313" key="3">
    <source>
        <dbReference type="Proteomes" id="UP000297452"/>
    </source>
</evidence>
<evidence type="ECO:0000256" key="1">
    <source>
        <dbReference type="SAM" id="Phobius"/>
    </source>
</evidence>
<dbReference type="AlphaFoldDB" id="A0A4Z1J8Z7"/>
<keyword evidence="3" id="KW-1185">Reference proteome</keyword>
<sequence>MTSAPLSECYPDAHLHGLIPSTLCSIIIFLTLMSSLLIMGAIAGYKDIMEERQRFPPPNPNDTEEGRDARRRIWERIEKRDSARLRDYESLATQVEYCAKDVDKDDVYYIDLVEQARALNYTIKSIRNEIKMRYKSKDSGIYKLR</sequence>
<name>A0A4Z1J8Z7_9HELO</name>